<sequence>MFDEETENGLEIHARQDRSVSIDCCYTDLCNMPISMTTTTTTTTENPTLAPTPRTTKRPAPISIHSTMGHIPTTSIYSNCNRDVAFLVDSSGSVGSANFNTALGFIKGVVAGLPIGPMGTLTSLMTFSTTPNINWYFNQLTSKQETTNALASVSYHSGGTRTDLALHSASTQLFTPEHGDRTHANNVVIVLTDGKSNMPSETVKQANALHIISHDVITVFVGTGPDMHELQTIATDQHHVFTVHDFHLLSSLQYQIHQLICSG</sequence>
<dbReference type="InterPro" id="IPR036465">
    <property type="entry name" value="vWFA_dom_sf"/>
</dbReference>
<dbReference type="EMBL" id="CP111016">
    <property type="protein sequence ID" value="WAR04608.1"/>
    <property type="molecule type" value="Genomic_DNA"/>
</dbReference>
<dbReference type="PROSITE" id="PS50234">
    <property type="entry name" value="VWFA"/>
    <property type="match status" value="1"/>
</dbReference>
<evidence type="ECO:0000313" key="3">
    <source>
        <dbReference type="EMBL" id="WAR04608.1"/>
    </source>
</evidence>
<dbReference type="PRINTS" id="PR00453">
    <property type="entry name" value="VWFADOMAIN"/>
</dbReference>
<feature type="domain" description="VWFA" evidence="2">
    <location>
        <begin position="83"/>
        <end position="256"/>
    </location>
</feature>
<organism evidence="3 4">
    <name type="scientific">Mya arenaria</name>
    <name type="common">Soft-shell clam</name>
    <dbReference type="NCBI Taxonomy" id="6604"/>
    <lineage>
        <taxon>Eukaryota</taxon>
        <taxon>Metazoa</taxon>
        <taxon>Spiralia</taxon>
        <taxon>Lophotrochozoa</taxon>
        <taxon>Mollusca</taxon>
        <taxon>Bivalvia</taxon>
        <taxon>Autobranchia</taxon>
        <taxon>Heteroconchia</taxon>
        <taxon>Euheterodonta</taxon>
        <taxon>Imparidentia</taxon>
        <taxon>Neoheterodontei</taxon>
        <taxon>Myida</taxon>
        <taxon>Myoidea</taxon>
        <taxon>Myidae</taxon>
        <taxon>Mya</taxon>
    </lineage>
</organism>
<evidence type="ECO:0000259" key="2">
    <source>
        <dbReference type="PROSITE" id="PS50234"/>
    </source>
</evidence>
<protein>
    <submittedName>
        <fullName evidence="3">COEA1-like protein</fullName>
    </submittedName>
</protein>
<evidence type="ECO:0000256" key="1">
    <source>
        <dbReference type="SAM" id="MobiDB-lite"/>
    </source>
</evidence>
<feature type="region of interest" description="Disordered" evidence="1">
    <location>
        <begin position="37"/>
        <end position="60"/>
    </location>
</feature>
<accession>A0ABY7E3P2</accession>
<reference evidence="3" key="1">
    <citation type="submission" date="2022-11" db="EMBL/GenBank/DDBJ databases">
        <title>Centuries of genome instability and evolution in soft-shell clam transmissible cancer (bioRxiv).</title>
        <authorList>
            <person name="Hart S.F.M."/>
            <person name="Yonemitsu M.A."/>
            <person name="Giersch R.M."/>
            <person name="Beal B.F."/>
            <person name="Arriagada G."/>
            <person name="Davis B.W."/>
            <person name="Ostrander E.A."/>
            <person name="Goff S.P."/>
            <person name="Metzger M.J."/>
        </authorList>
    </citation>
    <scope>NUCLEOTIDE SEQUENCE</scope>
    <source>
        <strain evidence="3">MELC-2E11</strain>
        <tissue evidence="3">Siphon/mantle</tissue>
    </source>
</reference>
<dbReference type="Gene3D" id="3.40.50.410">
    <property type="entry name" value="von Willebrand factor, type A domain"/>
    <property type="match status" value="1"/>
</dbReference>
<dbReference type="InterPro" id="IPR050525">
    <property type="entry name" value="ECM_Assembly_Org"/>
</dbReference>
<dbReference type="PANTHER" id="PTHR24020">
    <property type="entry name" value="COLLAGEN ALPHA"/>
    <property type="match status" value="1"/>
</dbReference>
<dbReference type="SUPFAM" id="SSF53300">
    <property type="entry name" value="vWA-like"/>
    <property type="match status" value="1"/>
</dbReference>
<dbReference type="InterPro" id="IPR002035">
    <property type="entry name" value="VWF_A"/>
</dbReference>
<name>A0ABY7E3P2_MYAAR</name>
<evidence type="ECO:0000313" key="4">
    <source>
        <dbReference type="Proteomes" id="UP001164746"/>
    </source>
</evidence>
<dbReference type="Proteomes" id="UP001164746">
    <property type="component" value="Chromosome 5"/>
</dbReference>
<gene>
    <name evidence="3" type="ORF">MAR_019977</name>
</gene>
<proteinExistence type="predicted"/>
<dbReference type="PANTHER" id="PTHR24020:SF84">
    <property type="entry name" value="VWFA DOMAIN-CONTAINING PROTEIN"/>
    <property type="match status" value="1"/>
</dbReference>
<dbReference type="Pfam" id="PF00092">
    <property type="entry name" value="VWA"/>
    <property type="match status" value="1"/>
</dbReference>
<dbReference type="SMART" id="SM00327">
    <property type="entry name" value="VWA"/>
    <property type="match status" value="1"/>
</dbReference>
<keyword evidence="4" id="KW-1185">Reference proteome</keyword>